<feature type="transmembrane region" description="Helical" evidence="1">
    <location>
        <begin position="156"/>
        <end position="180"/>
    </location>
</feature>
<keyword evidence="1" id="KW-0812">Transmembrane</keyword>
<feature type="transmembrane region" description="Helical" evidence="1">
    <location>
        <begin position="6"/>
        <end position="29"/>
    </location>
</feature>
<feature type="transmembrane region" description="Helical" evidence="1">
    <location>
        <begin position="36"/>
        <end position="54"/>
    </location>
</feature>
<dbReference type="Proteomes" id="UP000183104">
    <property type="component" value="Unassembled WGS sequence"/>
</dbReference>
<organism evidence="2 3">
    <name type="scientific">Thiohalorhabdus denitrificans</name>
    <dbReference type="NCBI Taxonomy" id="381306"/>
    <lineage>
        <taxon>Bacteria</taxon>
        <taxon>Pseudomonadati</taxon>
        <taxon>Pseudomonadota</taxon>
        <taxon>Gammaproteobacteria</taxon>
        <taxon>Thiohalorhabdales</taxon>
        <taxon>Thiohalorhabdaceae</taxon>
        <taxon>Thiohalorhabdus</taxon>
    </lineage>
</organism>
<name>A0A0P9C7Q5_9GAMM</name>
<proteinExistence type="predicted"/>
<feature type="transmembrane region" description="Helical" evidence="1">
    <location>
        <begin position="85"/>
        <end position="106"/>
    </location>
</feature>
<dbReference type="AlphaFoldDB" id="A0A0P9C7Q5"/>
<dbReference type="EMBL" id="FMUN01000001">
    <property type="protein sequence ID" value="SCX74859.1"/>
    <property type="molecule type" value="Genomic_DNA"/>
</dbReference>
<keyword evidence="3" id="KW-1185">Reference proteome</keyword>
<gene>
    <name evidence="2" type="ORF">SAMN05661077_0176</name>
</gene>
<evidence type="ECO:0000313" key="3">
    <source>
        <dbReference type="Proteomes" id="UP000183104"/>
    </source>
</evidence>
<keyword evidence="1" id="KW-0472">Membrane</keyword>
<evidence type="ECO:0008006" key="4">
    <source>
        <dbReference type="Google" id="ProtNLM"/>
    </source>
</evidence>
<feature type="transmembrane region" description="Helical" evidence="1">
    <location>
        <begin position="60"/>
        <end position="78"/>
    </location>
</feature>
<protein>
    <recommendedName>
        <fullName evidence="4">NADH:quinone oxidoreductase/Mrp antiporter membrane subunit domain-containing protein</fullName>
    </recommendedName>
</protein>
<sequence length="256" mass="26610">MSLATYLLAAVFLPLFPFSAAFNALYAWVGHSALRAVLLLIWPQIGLALMPAAAGPPPDWLLPLALATSALYAFRALALRELGQWTAFLATSLWALLWLTGASELFAGSAHLHALGISAPLALLALLTGGLEGRFGAAYTGLYPGLAQTLPRFSGVLVGTVLASVALPLFPAFFTMLALLLTSVPSTPAASLALLGIWLLWTWAGARMVQGLVVGPAEPDTPDYQVADLGPGSAWAYAAALMALTIGGLFLSGDLP</sequence>
<dbReference type="STRING" id="381306.AN478_13365"/>
<feature type="transmembrane region" description="Helical" evidence="1">
    <location>
        <begin position="234"/>
        <end position="253"/>
    </location>
</feature>
<evidence type="ECO:0000256" key="1">
    <source>
        <dbReference type="SAM" id="Phobius"/>
    </source>
</evidence>
<keyword evidence="1" id="KW-1133">Transmembrane helix</keyword>
<evidence type="ECO:0000313" key="2">
    <source>
        <dbReference type="EMBL" id="SCX74859.1"/>
    </source>
</evidence>
<dbReference type="OrthoDB" id="5765025at2"/>
<accession>A0A0P9C7Q5</accession>
<reference evidence="3" key="1">
    <citation type="submission" date="2016-10" db="EMBL/GenBank/DDBJ databases">
        <authorList>
            <person name="Varghese N."/>
        </authorList>
    </citation>
    <scope>NUCLEOTIDE SEQUENCE [LARGE SCALE GENOMIC DNA]</scope>
    <source>
        <strain evidence="3">HL 19</strain>
    </source>
</reference>
<dbReference type="RefSeq" id="WP_054967095.1">
    <property type="nucleotide sequence ID" value="NZ_FMUN01000001.1"/>
</dbReference>